<dbReference type="STRING" id="460265.Mnod_6271"/>
<dbReference type="EMBL" id="CP001349">
    <property type="protein sequence ID" value="ACL61076.1"/>
    <property type="molecule type" value="Genomic_DNA"/>
</dbReference>
<gene>
    <name evidence="2" type="ordered locus">Mnod_6271</name>
</gene>
<dbReference type="AlphaFoldDB" id="B8IAN1"/>
<accession>B8IAN1</accession>
<evidence type="ECO:0000256" key="1">
    <source>
        <dbReference type="SAM" id="MobiDB-lite"/>
    </source>
</evidence>
<name>B8IAN1_METNO</name>
<keyword evidence="3" id="KW-1185">Reference proteome</keyword>
<sequence length="114" mass="11954">MSAARRFGAAAAAIAWRSDGASRAAAEAAADLLTGMAAGRAWARWQRSPSDFPPARGWTMRPRWRGPGTGFWPPGLAARGSSQIADASAAGAAWARWLAQVASPAFTTTTRRAQ</sequence>
<evidence type="ECO:0000313" key="3">
    <source>
        <dbReference type="Proteomes" id="UP000008207"/>
    </source>
</evidence>
<proteinExistence type="predicted"/>
<dbReference type="HOGENOM" id="CLU_2118180_0_0_5"/>
<feature type="region of interest" description="Disordered" evidence="1">
    <location>
        <begin position="51"/>
        <end position="71"/>
    </location>
</feature>
<protein>
    <submittedName>
        <fullName evidence="2">Uncharacterized protein</fullName>
    </submittedName>
</protein>
<dbReference type="RefSeq" id="WP_015932658.1">
    <property type="nucleotide sequence ID" value="NC_011894.1"/>
</dbReference>
<organism evidence="2 3">
    <name type="scientific">Methylobacterium nodulans (strain LMG 21967 / CNCM I-2342 / ORS 2060)</name>
    <dbReference type="NCBI Taxonomy" id="460265"/>
    <lineage>
        <taxon>Bacteria</taxon>
        <taxon>Pseudomonadati</taxon>
        <taxon>Pseudomonadota</taxon>
        <taxon>Alphaproteobacteria</taxon>
        <taxon>Hyphomicrobiales</taxon>
        <taxon>Methylobacteriaceae</taxon>
        <taxon>Methylobacterium</taxon>
    </lineage>
</organism>
<reference evidence="2 3" key="1">
    <citation type="submission" date="2009-01" db="EMBL/GenBank/DDBJ databases">
        <title>Complete sequence of chromosome of Methylobacterium nodulans ORS 2060.</title>
        <authorList>
            <consortium name="US DOE Joint Genome Institute"/>
            <person name="Lucas S."/>
            <person name="Copeland A."/>
            <person name="Lapidus A."/>
            <person name="Glavina del Rio T."/>
            <person name="Dalin E."/>
            <person name="Tice H."/>
            <person name="Bruce D."/>
            <person name="Goodwin L."/>
            <person name="Pitluck S."/>
            <person name="Sims D."/>
            <person name="Brettin T."/>
            <person name="Detter J.C."/>
            <person name="Han C."/>
            <person name="Larimer F."/>
            <person name="Land M."/>
            <person name="Hauser L."/>
            <person name="Kyrpides N."/>
            <person name="Ivanova N."/>
            <person name="Marx C.J."/>
            <person name="Richardson P."/>
        </authorList>
    </citation>
    <scope>NUCLEOTIDE SEQUENCE [LARGE SCALE GENOMIC DNA]</scope>
    <source>
        <strain evidence="3">LMG 21967 / CNCM I-2342 / ORS 2060</strain>
    </source>
</reference>
<dbReference type="KEGG" id="mno:Mnod_6271"/>
<evidence type="ECO:0000313" key="2">
    <source>
        <dbReference type="EMBL" id="ACL61076.1"/>
    </source>
</evidence>
<dbReference type="Proteomes" id="UP000008207">
    <property type="component" value="Chromosome"/>
</dbReference>